<evidence type="ECO:0000256" key="1">
    <source>
        <dbReference type="SAM" id="SignalP"/>
    </source>
</evidence>
<dbReference type="Proteomes" id="UP000077266">
    <property type="component" value="Unassembled WGS sequence"/>
</dbReference>
<name>A0A165HVZ7_EXIGL</name>
<keyword evidence="1" id="KW-0732">Signal</keyword>
<organism evidence="2 3">
    <name type="scientific">Exidia glandulosa HHB12029</name>
    <dbReference type="NCBI Taxonomy" id="1314781"/>
    <lineage>
        <taxon>Eukaryota</taxon>
        <taxon>Fungi</taxon>
        <taxon>Dikarya</taxon>
        <taxon>Basidiomycota</taxon>
        <taxon>Agaricomycotina</taxon>
        <taxon>Agaricomycetes</taxon>
        <taxon>Auriculariales</taxon>
        <taxon>Exidiaceae</taxon>
        <taxon>Exidia</taxon>
    </lineage>
</organism>
<evidence type="ECO:0000313" key="3">
    <source>
        <dbReference type="Proteomes" id="UP000077266"/>
    </source>
</evidence>
<dbReference type="EMBL" id="KV426006">
    <property type="protein sequence ID" value="KZV92536.1"/>
    <property type="molecule type" value="Genomic_DNA"/>
</dbReference>
<feature type="non-terminal residue" evidence="2">
    <location>
        <position position="255"/>
    </location>
</feature>
<keyword evidence="3" id="KW-1185">Reference proteome</keyword>
<accession>A0A165HVZ7</accession>
<reference evidence="2 3" key="1">
    <citation type="journal article" date="2016" name="Mol. Biol. Evol.">
        <title>Comparative Genomics of Early-Diverging Mushroom-Forming Fungi Provides Insights into the Origins of Lignocellulose Decay Capabilities.</title>
        <authorList>
            <person name="Nagy L.G."/>
            <person name="Riley R."/>
            <person name="Tritt A."/>
            <person name="Adam C."/>
            <person name="Daum C."/>
            <person name="Floudas D."/>
            <person name="Sun H."/>
            <person name="Yadav J.S."/>
            <person name="Pangilinan J."/>
            <person name="Larsson K.H."/>
            <person name="Matsuura K."/>
            <person name="Barry K."/>
            <person name="Labutti K."/>
            <person name="Kuo R."/>
            <person name="Ohm R.A."/>
            <person name="Bhattacharya S.S."/>
            <person name="Shirouzu T."/>
            <person name="Yoshinaga Y."/>
            <person name="Martin F.M."/>
            <person name="Grigoriev I.V."/>
            <person name="Hibbett D.S."/>
        </authorList>
    </citation>
    <scope>NUCLEOTIDE SEQUENCE [LARGE SCALE GENOMIC DNA]</scope>
    <source>
        <strain evidence="2 3">HHB12029</strain>
    </source>
</reference>
<protein>
    <recommendedName>
        <fullName evidence="4">Autophagy-related protein 27</fullName>
    </recommendedName>
</protein>
<dbReference type="OrthoDB" id="3303925at2759"/>
<sequence length="255" mass="28166">MPKSFAPVLLALLIISNALAKFTTPGCWGRNCLVQNDAGALCLQAKNDEAPSACSDEILLRLLDVHVHSNIGLSIAYYDERGHFLGPTIWPVPAPLPFAVYVCMTGRRSDDNGRYRTLCRTALHDDDVYNASAYDRACAVERPQTFVSDGCYTVPHKSLFDSNALTVLGGIVTVVTVVCWFLKPLKLLKGGWRYFATSRYGRRMLGVSRREELIPRAFDISLYPPGTVTRRQGNAGVDVRDLVTIAQPATALYRP</sequence>
<feature type="chain" id="PRO_5007858908" description="Autophagy-related protein 27" evidence="1">
    <location>
        <begin position="21"/>
        <end position="255"/>
    </location>
</feature>
<proteinExistence type="predicted"/>
<evidence type="ECO:0000313" key="2">
    <source>
        <dbReference type="EMBL" id="KZV92536.1"/>
    </source>
</evidence>
<evidence type="ECO:0008006" key="4">
    <source>
        <dbReference type="Google" id="ProtNLM"/>
    </source>
</evidence>
<dbReference type="InParanoid" id="A0A165HVZ7"/>
<dbReference type="AlphaFoldDB" id="A0A165HVZ7"/>
<gene>
    <name evidence="2" type="ORF">EXIGLDRAFT_718209</name>
</gene>
<feature type="signal peptide" evidence="1">
    <location>
        <begin position="1"/>
        <end position="20"/>
    </location>
</feature>